<dbReference type="InterPro" id="IPR002077">
    <property type="entry name" value="VDCCAlpha1"/>
</dbReference>
<accession>F6Q8W5</accession>
<evidence type="ECO:0000256" key="16">
    <source>
        <dbReference type="ARBA" id="ARBA00069462"/>
    </source>
</evidence>
<dbReference type="Gene3D" id="1.10.238.10">
    <property type="entry name" value="EF-hand"/>
    <property type="match status" value="1"/>
</dbReference>
<evidence type="ECO:0000256" key="18">
    <source>
        <dbReference type="PIRSR" id="PIRSR602077-3"/>
    </source>
</evidence>
<evidence type="ECO:0000256" key="6">
    <source>
        <dbReference type="ARBA" id="ARBA00022692"/>
    </source>
</evidence>
<proteinExistence type="inferred from homology"/>
<feature type="transmembrane region" description="Helical" evidence="22">
    <location>
        <begin position="1429"/>
        <end position="1452"/>
    </location>
</feature>
<keyword evidence="8" id="KW-0677">Repeat</keyword>
<reference evidence="24" key="2">
    <citation type="journal article" date="2008" name="Genome Biol.">
        <title>Improved genome assembly and evidence-based global gene model set for the chordate Ciona intestinalis: new insight into intron and operon populations.</title>
        <authorList>
            <person name="Satou Y."/>
            <person name="Mineta K."/>
            <person name="Ogasawara M."/>
            <person name="Sasakura Y."/>
            <person name="Shoguchi E."/>
            <person name="Ueno K."/>
            <person name="Yamada L."/>
            <person name="Matsumoto J."/>
            <person name="Wasserscheid J."/>
            <person name="Dewar K."/>
            <person name="Wiley G.B."/>
            <person name="Macmil S.L."/>
            <person name="Roe B.A."/>
            <person name="Zeller R.W."/>
            <person name="Hastings K.E."/>
            <person name="Lemaire P."/>
            <person name="Lindquist E."/>
            <person name="Endo T."/>
            <person name="Hotta K."/>
            <person name="Inaba K."/>
        </authorList>
    </citation>
    <scope>NUCLEOTIDE SEQUENCE [LARGE SCALE GENOMIC DNA]</scope>
    <source>
        <strain evidence="24">wild type</strain>
    </source>
</reference>
<feature type="transmembrane region" description="Helical" evidence="22">
    <location>
        <begin position="518"/>
        <end position="539"/>
    </location>
</feature>
<feature type="transmembrane region" description="Helical" evidence="22">
    <location>
        <begin position="1144"/>
        <end position="1161"/>
    </location>
</feature>
<evidence type="ECO:0000256" key="8">
    <source>
        <dbReference type="ARBA" id="ARBA00022737"/>
    </source>
</evidence>
<dbReference type="FunFam" id="1.10.287.70:FF:000023">
    <property type="entry name" value="Voltage-dependent R-type calcium channel subunit alpha"/>
    <property type="match status" value="1"/>
</dbReference>
<sequence>MARFAEEAYPNKRQRGFPGGGGGFGGPGGPKGRKGRGQGGPYKMTLAQQARTMSYYNPIPKQQNCITANRSLFVFGVDNVVRKLAKRIIEWPYPFEYLILATIVANCIVLALEEHLAAGDKTPRTIRLEGTEPYFLGIFIVEAAVKILALGFVLHKDSYLRYGWNIMDFTVVVTGFRAFVHFSLRTLRAVRVLRPLKLVSGIPSLQVVLKSIMKAMVPLLQIAVLLLFFIVVCSIVGLELYMGRFHRTCYSNSTILDKIIRDNQICSEDNSASYGKYVCENGSYCGDWPLGPNHGITTFDNIIFSMMTVFQCITMEGWTDILYFADDATGSIYNWAYFIMLIIVGSFFMLNLVLGVLSGEFAKERERVENRMAFLKVRKKQQMDRELDGYLEWMQKAEEVILAEEDRTLEKSAQEAHRRKAAYRKSKVDLLDSAESSFTDISATVIGNSNRFTRSNPNTKPTNTCLAWLSHKEKRFRVKCRHLVKSPVFYWIVLFLVLLNTAFLSSVHYKQPKWWEDFLYYAEFVFLGLFSGEILLKVYGLGPRTYFRSSFNIFDFVVIIGSIFEIIWSVIRPDASFGISVLRALRLLRVFKFTSAWSGLRNLVVSLMSSLRSIVSLIFLLFLFLVVFALLGMQIFGGRFSFKDGKPNSNFDSFPSAILTVFQILTGEDWNMVMYNGVEAKGGVKNGGLWWSLYFIFLVMFGNYTLLNVFLAIAVDNLANAQELTKDEEEEKDNKEAQKALRVAREIESVSPGSMENVRIKFLKPESVEFKPLATLRQIVISNTLNWMCQFTYYRKKQQNNELGTVMTVVLNTVLLIKSIMLIVPHRSDSFNKNNLQRTAWERRQHEFRKQRRTLRMKRDQNGLVTDDDSDDDLYVPGERRSGKYFDISSFNKDKEGIQGAATANGISSQHGSPTKQVGNDDHIIGQSMWVYIQEGVKKQLKLIGGESRFLSRQNSLRVRNTPMRELGILPSSGEVAEINQTENTRENSIMADTPVAMGALEYILFLNNFQGLAVGIFFELFSEDGKGTVRSSGEVDEEEDNGPKPVLPYSSMFIFSPTNPIRLACHYIVNLKYFETTILVIIILSSLTLATEDPVTKDSQRNNVLKYFDYIFTAVFTFEMVMKMIDLGLVLHPGSYFHSLWNILDFVVVCSALVGFALTASNNPQLDLGVIKSLRVLRVLRPLKTIKRLPKLKAVFMCVVNAFRNVATILIVYMLFMFIFAVIAVELFKGKFFYCTDPMINVESECKGKFFYQSPESDNKEVSERQWLQHDFHYDNVLYSFLTLFVISTGEGWPEVLWHSIGSTYEDKGPERGFRMEVSIFYIVFFVVFPFFFVNIFVAFIIITFQEEGDKAMSNCSLEKNERACVDFAISSKPLTRFMPEDKHSLQYHVWKVVVSPVFEWIIMALIVLNTVVLMLKYNDMGETYEDGLHVLNIIFTTLFSLECFIKMFAYGPLNYFRDSWNIFDFITVVGSIADVTITLVAAESGFINLSFLRLFRAARLIKLLRQGETIRILLWTFVQSIKALPYVCLLIAMLFFIYSIIGMQLFGNIQLDPNSAINHHNNFTHIFQALMLLFRCATGEAWQSVMLACVSANCDPRAGIDKENGCGSVISYIYFTSFIFFCSFLMLNLFVAVIMDNFEYLTRDSSILGPHHLDEYIRVWAEYDPQASGYIKYTDMFTMLRHMEPPLGFGKNCPYRVAYRRLIQMNMPINEEKQVHFTTTLLALIRTSLKIKMLPQDAAGIDQWQLDQELRQEIRLAWPNLNEKKMNLLLPPEGETQFTVGKVYGAMLVYEHWRAYKSRRD</sequence>
<evidence type="ECO:0000256" key="12">
    <source>
        <dbReference type="ARBA" id="ARBA00023065"/>
    </source>
</evidence>
<evidence type="ECO:0000256" key="22">
    <source>
        <dbReference type="SAM" id="Phobius"/>
    </source>
</evidence>
<keyword evidence="4 19" id="KW-0109">Calcium transport</keyword>
<dbReference type="InterPro" id="IPR027359">
    <property type="entry name" value="Volt_channel_dom_sf"/>
</dbReference>
<evidence type="ECO:0000256" key="11">
    <source>
        <dbReference type="ARBA" id="ARBA00022989"/>
    </source>
</evidence>
<dbReference type="GO" id="GO:0005891">
    <property type="term" value="C:voltage-gated calcium channel complex"/>
    <property type="evidence" value="ECO:0000318"/>
    <property type="project" value="GO_Central"/>
</dbReference>
<dbReference type="GO" id="GO:0046872">
    <property type="term" value="F:metal ion binding"/>
    <property type="evidence" value="ECO:0007669"/>
    <property type="project" value="UniProtKB-KW"/>
</dbReference>
<feature type="transmembrane region" description="Helical" evidence="22">
    <location>
        <begin position="1399"/>
        <end position="1417"/>
    </location>
</feature>
<dbReference type="InterPro" id="IPR014873">
    <property type="entry name" value="VDCC_a1su_IQ"/>
</dbReference>
<dbReference type="EMBL" id="EAAA01001105">
    <property type="status" value="NOT_ANNOTATED_CDS"/>
    <property type="molecule type" value="Genomic_DNA"/>
</dbReference>
<dbReference type="GO" id="GO:0045202">
    <property type="term" value="C:synapse"/>
    <property type="evidence" value="ECO:0007669"/>
    <property type="project" value="GOC"/>
</dbReference>
<feature type="transmembrane region" description="Helical" evidence="22">
    <location>
        <begin position="488"/>
        <end position="506"/>
    </location>
</feature>
<evidence type="ECO:0000256" key="13">
    <source>
        <dbReference type="ARBA" id="ARBA00023136"/>
    </source>
</evidence>
<dbReference type="FunCoup" id="F6Q8W5">
    <property type="interactions" value="14"/>
</dbReference>
<feature type="transmembrane region" description="Helical" evidence="22">
    <location>
        <begin position="803"/>
        <end position="824"/>
    </location>
</feature>
<dbReference type="InterPro" id="IPR005821">
    <property type="entry name" value="Ion_trans_dom"/>
</dbReference>
<dbReference type="GeneTree" id="ENSGT00940000155275"/>
<feature type="transmembrane region" description="Helical" evidence="22">
    <location>
        <begin position="1207"/>
        <end position="1229"/>
    </location>
</feature>
<feature type="transmembrane region" description="Helical" evidence="22">
    <location>
        <begin position="302"/>
        <end position="323"/>
    </location>
</feature>
<feature type="binding site" evidence="17">
    <location>
        <position position="668"/>
    </location>
    <ligand>
        <name>Ca(2+)</name>
        <dbReference type="ChEBI" id="CHEBI:29108"/>
    </ligand>
</feature>
<reference evidence="24" key="3">
    <citation type="submission" date="2025-08" db="UniProtKB">
        <authorList>
            <consortium name="Ensembl"/>
        </authorList>
    </citation>
    <scope>IDENTIFICATION</scope>
</reference>
<dbReference type="GO" id="GO:0098703">
    <property type="term" value="P:calcium ion import across plasma membrane"/>
    <property type="evidence" value="ECO:0000318"/>
    <property type="project" value="GO_Central"/>
</dbReference>
<dbReference type="FunFam" id="1.20.120.350:FF:000001">
    <property type="entry name" value="Voltage-dependent L-type calcium channel subunit alpha"/>
    <property type="match status" value="1"/>
</dbReference>
<feature type="glycosylation site" description="N-linked (GlcNAc...) asparagine" evidence="18">
    <location>
        <position position="281"/>
    </location>
</feature>
<keyword evidence="11 22" id="KW-1133">Transmembrane helix</keyword>
<keyword evidence="9 17" id="KW-0106">Calcium</keyword>
<dbReference type="Ensembl" id="ENSCINT00000004981.3">
    <property type="protein sequence ID" value="ENSCINP00000004981.3"/>
    <property type="gene ID" value="ENSCING00000002428.3"/>
</dbReference>
<feature type="compositionally biased region" description="Basic and acidic residues" evidence="21">
    <location>
        <begin position="1"/>
        <end position="10"/>
    </location>
</feature>
<keyword evidence="7 17" id="KW-0479">Metal-binding</keyword>
<keyword evidence="20" id="KW-0175">Coiled coil</keyword>
<evidence type="ECO:0000256" key="5">
    <source>
        <dbReference type="ARBA" id="ARBA00022673"/>
    </source>
</evidence>
<dbReference type="OMA" id="ADHNPHQ"/>
<evidence type="ECO:0000256" key="7">
    <source>
        <dbReference type="ARBA" id="ARBA00022723"/>
    </source>
</evidence>
<feature type="transmembrane region" description="Helical" evidence="22">
    <location>
        <begin position="219"/>
        <end position="241"/>
    </location>
</feature>
<keyword evidence="12" id="KW-0406">Ion transport</keyword>
<dbReference type="Gene3D" id="1.20.120.350">
    <property type="entry name" value="Voltage-gated potassium channels. Chain C"/>
    <property type="match status" value="4"/>
</dbReference>
<dbReference type="FunFam" id="1.10.287.70:FF:000059">
    <property type="entry name" value="Voltage-dependent N-type calcium channel subunit alpha"/>
    <property type="match status" value="1"/>
</dbReference>
<feature type="transmembrane region" description="Helical" evidence="22">
    <location>
        <begin position="1111"/>
        <end position="1132"/>
    </location>
</feature>
<evidence type="ECO:0000256" key="4">
    <source>
        <dbReference type="ARBA" id="ARBA00022568"/>
    </source>
</evidence>
<keyword evidence="13 22" id="KW-0472">Membrane</keyword>
<keyword evidence="15" id="KW-0407">Ion channel</keyword>
<keyword evidence="25" id="KW-1185">Reference proteome</keyword>
<evidence type="ECO:0000256" key="2">
    <source>
        <dbReference type="ARBA" id="ARBA00022448"/>
    </source>
</evidence>
<evidence type="ECO:0000256" key="15">
    <source>
        <dbReference type="ARBA" id="ARBA00023303"/>
    </source>
</evidence>
<feature type="region of interest" description="Disordered" evidence="21">
    <location>
        <begin position="1"/>
        <end position="40"/>
    </location>
</feature>
<name>F6Q8W5_CIOIN</name>
<dbReference type="Gene3D" id="1.10.287.70">
    <property type="match status" value="4"/>
</dbReference>
<feature type="coiled-coil region" evidence="20">
    <location>
        <begin position="711"/>
        <end position="741"/>
    </location>
</feature>
<dbReference type="InterPro" id="IPR031649">
    <property type="entry name" value="GPHH_dom"/>
</dbReference>
<feature type="transmembrane region" description="Helical" evidence="22">
    <location>
        <begin position="614"/>
        <end position="636"/>
    </location>
</feature>
<feature type="transmembrane region" description="Helical" evidence="22">
    <location>
        <begin position="551"/>
        <end position="571"/>
    </location>
</feature>
<keyword evidence="14 18" id="KW-0325">Glycoprotein</keyword>
<dbReference type="STRING" id="7719.ENSCINP00000004981"/>
<evidence type="ECO:0000256" key="10">
    <source>
        <dbReference type="ARBA" id="ARBA00022882"/>
    </source>
</evidence>
<evidence type="ECO:0000313" key="24">
    <source>
        <dbReference type="Ensembl" id="ENSCINP00000004981.3"/>
    </source>
</evidence>
<keyword evidence="3" id="KW-0597">Phosphoprotein</keyword>
<evidence type="ECO:0000313" key="25">
    <source>
        <dbReference type="Proteomes" id="UP000008144"/>
    </source>
</evidence>
<protein>
    <recommendedName>
        <fullName evidence="16">Voltage-dependent calcium channel type A subunit alpha-1</fullName>
    </recommendedName>
</protein>
<evidence type="ECO:0000256" key="1">
    <source>
        <dbReference type="ARBA" id="ARBA00004141"/>
    </source>
</evidence>
<keyword evidence="10 19" id="KW-0851">Voltage-gated channel</keyword>
<feature type="domain" description="Voltage-dependent calcium channel alpha-1 subunit IQ" evidence="23">
    <location>
        <begin position="1777"/>
        <end position="1803"/>
    </location>
</feature>
<comment type="subcellular location">
    <subcellularLocation>
        <location evidence="1 19">Membrane</location>
        <topology evidence="1 19">Multi-pass membrane protein</topology>
    </subcellularLocation>
</comment>
<dbReference type="SUPFAM" id="SSF81324">
    <property type="entry name" value="Voltage-gated potassium channels"/>
    <property type="match status" value="4"/>
</dbReference>
<evidence type="ECO:0000256" key="3">
    <source>
        <dbReference type="ARBA" id="ARBA00022553"/>
    </source>
</evidence>
<comment type="similarity">
    <text evidence="19">Belongs to the calcium channel alpha-1 subunit (TC 1.A.1.11) family.</text>
</comment>
<keyword evidence="2" id="KW-0813">Transport</keyword>
<dbReference type="SMART" id="SM01062">
    <property type="entry name" value="Ca_chan_IQ"/>
    <property type="match status" value="1"/>
</dbReference>
<evidence type="ECO:0000256" key="20">
    <source>
        <dbReference type="SAM" id="Coils"/>
    </source>
</evidence>
<dbReference type="FunFam" id="1.20.120.350:FF:000015">
    <property type="entry name" value="Voltage-dependent N-type calcium channel subunit alpha"/>
    <property type="match status" value="1"/>
</dbReference>
<feature type="compositionally biased region" description="Gly residues" evidence="21">
    <location>
        <begin position="17"/>
        <end position="30"/>
    </location>
</feature>
<dbReference type="PANTHER" id="PTHR45628:SF7">
    <property type="entry name" value="VOLTAGE-DEPENDENT CALCIUM CHANNEL TYPE A SUBUNIT ALPHA-1"/>
    <property type="match status" value="1"/>
</dbReference>
<dbReference type="Proteomes" id="UP000008144">
    <property type="component" value="Chromosome 13"/>
</dbReference>
<feature type="binding site" evidence="17">
    <location>
        <position position="316"/>
    </location>
    <ligand>
        <name>Ca(2+)</name>
        <dbReference type="ChEBI" id="CHEBI:29108"/>
    </ligand>
</feature>
<feature type="transmembrane region" description="Helical" evidence="22">
    <location>
        <begin position="1321"/>
        <end position="1346"/>
    </location>
</feature>
<dbReference type="FunFam" id="1.20.120.350:FF:000013">
    <property type="entry name" value="Voltage-dependent N-type calcium channel subunit alpha"/>
    <property type="match status" value="1"/>
</dbReference>
<feature type="transmembrane region" description="Helical" evidence="22">
    <location>
        <begin position="1614"/>
        <end position="1637"/>
    </location>
</feature>
<evidence type="ECO:0000256" key="14">
    <source>
        <dbReference type="ARBA" id="ARBA00023180"/>
    </source>
</evidence>
<evidence type="ECO:0000259" key="23">
    <source>
        <dbReference type="SMART" id="SM01062"/>
    </source>
</evidence>
<feature type="transmembrane region" description="Helical" evidence="22">
    <location>
        <begin position="335"/>
        <end position="357"/>
    </location>
</feature>
<dbReference type="FunFam" id="1.20.120.350:FF:000011">
    <property type="entry name" value="Voltage-dependent N-type calcium channel subunit alpha"/>
    <property type="match status" value="1"/>
</dbReference>
<dbReference type="Gene3D" id="6.10.250.2500">
    <property type="match status" value="1"/>
</dbReference>
<dbReference type="GO" id="GO:0008331">
    <property type="term" value="F:high voltage-gated calcium channel activity"/>
    <property type="evidence" value="ECO:0000318"/>
    <property type="project" value="GO_Central"/>
</dbReference>
<dbReference type="FunFam" id="1.10.238.10:FF:000063">
    <property type="entry name" value="Voltage-dependent N-type calcium channel subunit alpha"/>
    <property type="match status" value="1"/>
</dbReference>
<feature type="transmembrane region" description="Helical" evidence="22">
    <location>
        <begin position="1464"/>
        <end position="1493"/>
    </location>
</feature>
<dbReference type="PRINTS" id="PR00167">
    <property type="entry name" value="CACHANNEL"/>
</dbReference>
<keyword evidence="6 22" id="KW-0812">Transmembrane</keyword>
<evidence type="ECO:0000256" key="17">
    <source>
        <dbReference type="PIRSR" id="PIRSR602077-1"/>
    </source>
</evidence>
<reference evidence="25" key="1">
    <citation type="journal article" date="2002" name="Science">
        <title>The draft genome of Ciona intestinalis: insights into chordate and vertebrate origins.</title>
        <authorList>
            <person name="Dehal P."/>
            <person name="Satou Y."/>
            <person name="Campbell R.K."/>
            <person name="Chapman J."/>
            <person name="Degnan B."/>
            <person name="De Tomaso A."/>
            <person name="Davidson B."/>
            <person name="Di Gregorio A."/>
            <person name="Gelpke M."/>
            <person name="Goodstein D.M."/>
            <person name="Harafuji N."/>
            <person name="Hastings K.E."/>
            <person name="Ho I."/>
            <person name="Hotta K."/>
            <person name="Huang W."/>
            <person name="Kawashima T."/>
            <person name="Lemaire P."/>
            <person name="Martinez D."/>
            <person name="Meinertzhagen I.A."/>
            <person name="Necula S."/>
            <person name="Nonaka M."/>
            <person name="Putnam N."/>
            <person name="Rash S."/>
            <person name="Saiga H."/>
            <person name="Satake M."/>
            <person name="Terry A."/>
            <person name="Yamada L."/>
            <person name="Wang H.G."/>
            <person name="Awazu S."/>
            <person name="Azumi K."/>
            <person name="Boore J."/>
            <person name="Branno M."/>
            <person name="Chin-Bow S."/>
            <person name="DeSantis R."/>
            <person name="Doyle S."/>
            <person name="Francino P."/>
            <person name="Keys D.N."/>
            <person name="Haga S."/>
            <person name="Hayashi H."/>
            <person name="Hino K."/>
            <person name="Imai K.S."/>
            <person name="Inaba K."/>
            <person name="Kano S."/>
            <person name="Kobayashi K."/>
            <person name="Kobayashi M."/>
            <person name="Lee B.I."/>
            <person name="Makabe K.W."/>
            <person name="Manohar C."/>
            <person name="Matassi G."/>
            <person name="Medina M."/>
            <person name="Mochizuki Y."/>
            <person name="Mount S."/>
            <person name="Morishita T."/>
            <person name="Miura S."/>
            <person name="Nakayama A."/>
            <person name="Nishizaka S."/>
            <person name="Nomoto H."/>
            <person name="Ohta F."/>
            <person name="Oishi K."/>
            <person name="Rigoutsos I."/>
            <person name="Sano M."/>
            <person name="Sasaki A."/>
            <person name="Sasakura Y."/>
            <person name="Shoguchi E."/>
            <person name="Shin-i T."/>
            <person name="Spagnuolo A."/>
            <person name="Stainier D."/>
            <person name="Suzuki M.M."/>
            <person name="Tassy O."/>
            <person name="Takatori N."/>
            <person name="Tokuoka M."/>
            <person name="Yagi K."/>
            <person name="Yoshizaki F."/>
            <person name="Wada S."/>
            <person name="Zhang C."/>
            <person name="Hyatt P.D."/>
            <person name="Larimer F."/>
            <person name="Detter C."/>
            <person name="Doggett N."/>
            <person name="Glavina T."/>
            <person name="Hawkins T."/>
            <person name="Richardson P."/>
            <person name="Lucas S."/>
            <person name="Kohara Y."/>
            <person name="Levine M."/>
            <person name="Satoh N."/>
            <person name="Rokhsar D.S."/>
        </authorList>
    </citation>
    <scope>NUCLEOTIDE SEQUENCE [LARGE SCALE GENOMIC DNA]</scope>
</reference>
<dbReference type="InParanoid" id="F6Q8W5"/>
<evidence type="ECO:0000256" key="19">
    <source>
        <dbReference type="RuleBase" id="RU003808"/>
    </source>
</evidence>
<feature type="transmembrane region" description="Helical" evidence="22">
    <location>
        <begin position="91"/>
        <end position="112"/>
    </location>
</feature>
<feature type="transmembrane region" description="Helical" evidence="22">
    <location>
        <begin position="1072"/>
        <end position="1091"/>
    </location>
</feature>
<feature type="transmembrane region" description="Helical" evidence="22">
    <location>
        <begin position="1514"/>
        <end position="1543"/>
    </location>
</feature>
<dbReference type="PANTHER" id="PTHR45628">
    <property type="entry name" value="VOLTAGE-DEPENDENT CALCIUM CHANNEL TYPE A SUBUNIT ALPHA-1"/>
    <property type="match status" value="1"/>
</dbReference>
<feature type="transmembrane region" description="Helical" evidence="22">
    <location>
        <begin position="133"/>
        <end position="154"/>
    </location>
</feature>
<evidence type="ECO:0000256" key="21">
    <source>
        <dbReference type="SAM" id="MobiDB-lite"/>
    </source>
</evidence>
<dbReference type="GO" id="GO:0007268">
    <property type="term" value="P:chemical synaptic transmission"/>
    <property type="evidence" value="ECO:0000318"/>
    <property type="project" value="GO_Central"/>
</dbReference>
<feature type="transmembrane region" description="Helical" evidence="22">
    <location>
        <begin position="166"/>
        <end position="184"/>
    </location>
</feature>
<dbReference type="InterPro" id="IPR050599">
    <property type="entry name" value="VDCC_alpha-1_subunit"/>
</dbReference>
<feature type="transmembrane region" description="Helical" evidence="22">
    <location>
        <begin position="691"/>
        <end position="715"/>
    </location>
</feature>
<keyword evidence="5 19" id="KW-0107">Calcium channel</keyword>
<dbReference type="HOGENOM" id="CLU_000540_1_0_1"/>
<dbReference type="Pfam" id="PF08763">
    <property type="entry name" value="Ca_chan_IQ"/>
    <property type="match status" value="1"/>
</dbReference>
<reference evidence="24" key="4">
    <citation type="submission" date="2025-09" db="UniProtKB">
        <authorList>
            <consortium name="Ensembl"/>
        </authorList>
    </citation>
    <scope>IDENTIFICATION</scope>
</reference>
<dbReference type="FunFam" id="1.10.287.70:FF:000007">
    <property type="entry name" value="Voltage-dependent L-type calcium channel subunit alpha"/>
    <property type="match status" value="1"/>
</dbReference>
<feature type="binding site" evidence="17">
    <location>
        <position position="1292"/>
    </location>
    <ligand>
        <name>Ca(2+)</name>
        <dbReference type="ChEBI" id="CHEBI:29108"/>
    </ligand>
</feature>
<organism evidence="24 25">
    <name type="scientific">Ciona intestinalis</name>
    <name type="common">Transparent sea squirt</name>
    <name type="synonym">Ascidia intestinalis</name>
    <dbReference type="NCBI Taxonomy" id="7719"/>
    <lineage>
        <taxon>Eukaryota</taxon>
        <taxon>Metazoa</taxon>
        <taxon>Chordata</taxon>
        <taxon>Tunicata</taxon>
        <taxon>Ascidiacea</taxon>
        <taxon>Phlebobranchia</taxon>
        <taxon>Cionidae</taxon>
        <taxon>Ciona</taxon>
    </lineage>
</organism>
<dbReference type="Pfam" id="PF16905">
    <property type="entry name" value="GPHH"/>
    <property type="match status" value="1"/>
</dbReference>
<evidence type="ECO:0000256" key="9">
    <source>
        <dbReference type="ARBA" id="ARBA00022837"/>
    </source>
</evidence>
<dbReference type="Pfam" id="PF00520">
    <property type="entry name" value="Ion_trans"/>
    <property type="match status" value="4"/>
</dbReference>